<dbReference type="AlphaFoldDB" id="A0AA47N568"/>
<dbReference type="GO" id="GO:0097009">
    <property type="term" value="P:energy homeostasis"/>
    <property type="evidence" value="ECO:0007669"/>
    <property type="project" value="TreeGrafter"/>
</dbReference>
<name>A0AA47N568_MERPO</name>
<dbReference type="GO" id="GO:0090336">
    <property type="term" value="P:positive regulation of brown fat cell differentiation"/>
    <property type="evidence" value="ECO:0007669"/>
    <property type="project" value="TreeGrafter"/>
</dbReference>
<evidence type="ECO:0000256" key="3">
    <source>
        <dbReference type="ARBA" id="ARBA00016272"/>
    </source>
</evidence>
<organism evidence="8 9">
    <name type="scientific">Merluccius polli</name>
    <name type="common">Benguela hake</name>
    <name type="synonym">Merluccius cadenati</name>
    <dbReference type="NCBI Taxonomy" id="89951"/>
    <lineage>
        <taxon>Eukaryota</taxon>
        <taxon>Metazoa</taxon>
        <taxon>Chordata</taxon>
        <taxon>Craniata</taxon>
        <taxon>Vertebrata</taxon>
        <taxon>Euteleostomi</taxon>
        <taxon>Actinopterygii</taxon>
        <taxon>Neopterygii</taxon>
        <taxon>Teleostei</taxon>
        <taxon>Neoteleostei</taxon>
        <taxon>Acanthomorphata</taxon>
        <taxon>Zeiogadaria</taxon>
        <taxon>Gadariae</taxon>
        <taxon>Gadiformes</taxon>
        <taxon>Gadoidei</taxon>
        <taxon>Merlucciidae</taxon>
        <taxon>Merluccius</taxon>
    </lineage>
</organism>
<evidence type="ECO:0000256" key="7">
    <source>
        <dbReference type="ARBA" id="ARBA00023157"/>
    </source>
</evidence>
<proteinExistence type="inferred from homology"/>
<dbReference type="PANTHER" id="PTHR28593:SF1">
    <property type="entry name" value="METEORIN-LIKE PROTEIN"/>
    <property type="match status" value="1"/>
</dbReference>
<evidence type="ECO:0000256" key="5">
    <source>
        <dbReference type="ARBA" id="ARBA00022702"/>
    </source>
</evidence>
<keyword evidence="7" id="KW-1015">Disulfide bond</keyword>
<reference evidence="8" key="1">
    <citation type="journal article" date="2023" name="Front. Mar. Sci.">
        <title>A new Merluccius polli reference genome to investigate the effects of global change in West African waters.</title>
        <authorList>
            <person name="Mateo J.L."/>
            <person name="Blanco-Fernandez C."/>
            <person name="Garcia-Vazquez E."/>
            <person name="Machado-Schiaffino G."/>
        </authorList>
    </citation>
    <scope>NUCLEOTIDE SEQUENCE</scope>
    <source>
        <strain evidence="8">C29</strain>
        <tissue evidence="8">Fin</tissue>
    </source>
</reference>
<dbReference type="InterPro" id="IPR051998">
    <property type="entry name" value="Meteorin-like"/>
</dbReference>
<accession>A0AA47N568</accession>
<dbReference type="EMBL" id="JAOPHQ010001143">
    <property type="protein sequence ID" value="KAK0152059.1"/>
    <property type="molecule type" value="Genomic_DNA"/>
</dbReference>
<keyword evidence="4" id="KW-0964">Secreted</keyword>
<evidence type="ECO:0000256" key="1">
    <source>
        <dbReference type="ARBA" id="ARBA00004613"/>
    </source>
</evidence>
<keyword evidence="6" id="KW-0732">Signal</keyword>
<evidence type="ECO:0000256" key="6">
    <source>
        <dbReference type="ARBA" id="ARBA00022729"/>
    </source>
</evidence>
<comment type="similarity">
    <text evidence="2">Belongs to the meteorin family.</text>
</comment>
<comment type="caution">
    <text evidence="8">The sequence shown here is derived from an EMBL/GenBank/DDBJ whole genome shotgun (WGS) entry which is preliminary data.</text>
</comment>
<dbReference type="GO" id="GO:0005615">
    <property type="term" value="C:extracellular space"/>
    <property type="evidence" value="ECO:0007669"/>
    <property type="project" value="TreeGrafter"/>
</dbReference>
<evidence type="ECO:0000256" key="4">
    <source>
        <dbReference type="ARBA" id="ARBA00022525"/>
    </source>
</evidence>
<dbReference type="GO" id="GO:0005179">
    <property type="term" value="F:hormone activity"/>
    <property type="evidence" value="ECO:0007669"/>
    <property type="project" value="UniProtKB-KW"/>
</dbReference>
<keyword evidence="9" id="KW-1185">Reference proteome</keyword>
<protein>
    <recommendedName>
        <fullName evidence="3">Meteorin-like protein</fullName>
    </recommendedName>
</protein>
<comment type="subcellular location">
    <subcellularLocation>
        <location evidence="1">Secreted</location>
    </subcellularLocation>
</comment>
<gene>
    <name evidence="8" type="primary">metrnl_1</name>
    <name evidence="8" type="ORF">N1851_006544</name>
</gene>
<sequence length="161" mass="16609">MTGITEYPPYLPTASCKPCSDEEVLMAVCTSDFAGRGVIQGAVRSSSSSSSSSPWGAADDGHVSAAVSLSRLFHQKSAVFARGGARGRLWRGRVSVPLQCGGGGGSGGGGVSPGEGDEYLLTGSVHFGEAWLGCAPRYKDFLARYKAAQEAGINPCQVDMT</sequence>
<dbReference type="PANTHER" id="PTHR28593">
    <property type="entry name" value="METEORIN-LIKE PROTEIN"/>
    <property type="match status" value="1"/>
</dbReference>
<evidence type="ECO:0000313" key="8">
    <source>
        <dbReference type="EMBL" id="KAK0152059.1"/>
    </source>
</evidence>
<evidence type="ECO:0000256" key="2">
    <source>
        <dbReference type="ARBA" id="ARBA00005669"/>
    </source>
</evidence>
<dbReference type="Proteomes" id="UP001174136">
    <property type="component" value="Unassembled WGS sequence"/>
</dbReference>
<keyword evidence="5" id="KW-0372">Hormone</keyword>
<evidence type="ECO:0000313" key="9">
    <source>
        <dbReference type="Proteomes" id="UP001174136"/>
    </source>
</evidence>